<gene>
    <name evidence="3" type="ORF">GSMUA_144490.1</name>
</gene>
<evidence type="ECO:0000256" key="1">
    <source>
        <dbReference type="SAM" id="MobiDB-lite"/>
    </source>
</evidence>
<feature type="compositionally biased region" description="Low complexity" evidence="1">
    <location>
        <begin position="60"/>
        <end position="93"/>
    </location>
</feature>
<proteinExistence type="predicted"/>
<dbReference type="Proteomes" id="UP000012960">
    <property type="component" value="Unplaced"/>
</dbReference>
<feature type="compositionally biased region" description="Polar residues" evidence="1">
    <location>
        <begin position="42"/>
        <end position="51"/>
    </location>
</feature>
<feature type="compositionally biased region" description="Polar residues" evidence="1">
    <location>
        <begin position="114"/>
        <end position="140"/>
    </location>
</feature>
<reference evidence="4" key="2">
    <citation type="submission" date="2021-05" db="UniProtKB">
        <authorList>
            <consortium name="EnsemblPlants"/>
        </authorList>
    </citation>
    <scope>IDENTIFICATION</scope>
    <source>
        <strain evidence="4">subsp. malaccensis</strain>
    </source>
</reference>
<accession>A0A804IYJ7</accession>
<sequence>MAANSIVFSLHLLTTLASVAGNLNDGNSPSESFLHCFLNRTGSSETSTQLRRPSPAVGLTASGSGSGAAATTTKACPTSPPAALSPSSTCPTSGLSPSTPTEARRGWGLARPSARSTTASLLRTGPPGSTGQPQITSSTL</sequence>
<evidence type="ECO:0000313" key="5">
    <source>
        <dbReference type="Proteomes" id="UP000012960"/>
    </source>
</evidence>
<evidence type="ECO:0000256" key="2">
    <source>
        <dbReference type="SAM" id="SignalP"/>
    </source>
</evidence>
<evidence type="ECO:0000313" key="4">
    <source>
        <dbReference type="EnsemblPlants" id="Ma04_p38460.1"/>
    </source>
</evidence>
<dbReference type="EMBL" id="HG996469">
    <property type="protein sequence ID" value="CAG1844654.1"/>
    <property type="molecule type" value="Genomic_DNA"/>
</dbReference>
<feature type="region of interest" description="Disordered" evidence="1">
    <location>
        <begin position="42"/>
        <end position="140"/>
    </location>
</feature>
<dbReference type="InParanoid" id="A0A804IYJ7"/>
<feature type="chain" id="PRO_5036407759" evidence="2">
    <location>
        <begin position="22"/>
        <end position="140"/>
    </location>
</feature>
<reference evidence="3" key="1">
    <citation type="submission" date="2021-03" db="EMBL/GenBank/DDBJ databases">
        <authorList>
            <consortium name="Genoscope - CEA"/>
            <person name="William W."/>
        </authorList>
    </citation>
    <scope>NUCLEOTIDE SEQUENCE</scope>
    <source>
        <strain evidence="3">Doubled-haploid Pahang</strain>
    </source>
</reference>
<keyword evidence="2" id="KW-0732">Signal</keyword>
<organism evidence="4 5">
    <name type="scientific">Musa acuminata subsp. malaccensis</name>
    <name type="common">Wild banana</name>
    <name type="synonym">Musa malaccensis</name>
    <dbReference type="NCBI Taxonomy" id="214687"/>
    <lineage>
        <taxon>Eukaryota</taxon>
        <taxon>Viridiplantae</taxon>
        <taxon>Streptophyta</taxon>
        <taxon>Embryophyta</taxon>
        <taxon>Tracheophyta</taxon>
        <taxon>Spermatophyta</taxon>
        <taxon>Magnoliopsida</taxon>
        <taxon>Liliopsida</taxon>
        <taxon>Zingiberales</taxon>
        <taxon>Musaceae</taxon>
        <taxon>Musa</taxon>
    </lineage>
</organism>
<feature type="signal peptide" evidence="2">
    <location>
        <begin position="1"/>
        <end position="21"/>
    </location>
</feature>
<keyword evidence="5" id="KW-1185">Reference proteome</keyword>
<name>A0A804IYJ7_MUSAM</name>
<dbReference type="EnsemblPlants" id="Ma04_t38460.1">
    <property type="protein sequence ID" value="Ma04_p38460.1"/>
    <property type="gene ID" value="Ma04_g38460"/>
</dbReference>
<protein>
    <submittedName>
        <fullName evidence="3">(wild Malaysian banana) hypothetical protein</fullName>
    </submittedName>
</protein>
<dbReference type="AlphaFoldDB" id="A0A804IYJ7"/>
<evidence type="ECO:0000313" key="3">
    <source>
        <dbReference type="EMBL" id="CAG1844654.1"/>
    </source>
</evidence>
<dbReference type="Gramene" id="Ma04_t38460.1">
    <property type="protein sequence ID" value="Ma04_p38460.1"/>
    <property type="gene ID" value="Ma04_g38460"/>
</dbReference>